<dbReference type="SUPFAM" id="SSF55729">
    <property type="entry name" value="Acyl-CoA N-acyltransferases (Nat)"/>
    <property type="match status" value="1"/>
</dbReference>
<dbReference type="PROSITE" id="PS51186">
    <property type="entry name" value="GNAT"/>
    <property type="match status" value="1"/>
</dbReference>
<dbReference type="InterPro" id="IPR000182">
    <property type="entry name" value="GNAT_dom"/>
</dbReference>
<dbReference type="Gene3D" id="3.40.630.30">
    <property type="match status" value="1"/>
</dbReference>
<reference evidence="2 3" key="1">
    <citation type="submission" date="2020-06" db="EMBL/GenBank/DDBJ databases">
        <authorList>
            <person name="Kim S.-J."/>
            <person name="Park S.-J."/>
        </authorList>
    </citation>
    <scope>NUCLEOTIDE SEQUENCE [LARGE SCALE GENOMIC DNA]</scope>
    <source>
        <strain evidence="2 3">SW-151</strain>
    </source>
</reference>
<organism evidence="2 3">
    <name type="scientific">Parasphingorhabdus flavimaris</name>
    <dbReference type="NCBI Taxonomy" id="266812"/>
    <lineage>
        <taxon>Bacteria</taxon>
        <taxon>Pseudomonadati</taxon>
        <taxon>Pseudomonadota</taxon>
        <taxon>Alphaproteobacteria</taxon>
        <taxon>Sphingomonadales</taxon>
        <taxon>Sphingomonadaceae</taxon>
        <taxon>Parasphingorhabdus</taxon>
    </lineage>
</organism>
<accession>A0ABX2MYA9</accession>
<sequence length="171" mass="19253">MIETERLLLRPHLIEDFEACYAMWQDPAVVEFISGKPATEAEAWLRFLGYVGRWQVMDFGIFALIEKSSGQFVGEVGYSDFRRGLGPDFDRFPEAAWILAAAGHGKGYAREAMTAAQGWLDEKISPEKTVCIISPENAPSIRLAERLGFRTTGDSEYQQKTARMFARPRPA</sequence>
<gene>
    <name evidence="2" type="ORF">HUO14_00825</name>
</gene>
<dbReference type="Pfam" id="PF13302">
    <property type="entry name" value="Acetyltransf_3"/>
    <property type="match status" value="1"/>
</dbReference>
<keyword evidence="3" id="KW-1185">Reference proteome</keyword>
<dbReference type="Proteomes" id="UP000652427">
    <property type="component" value="Unassembled WGS sequence"/>
</dbReference>
<dbReference type="PANTHER" id="PTHR43792:SF16">
    <property type="entry name" value="N-ACETYLTRANSFERASE DOMAIN-CONTAINING PROTEIN"/>
    <property type="match status" value="1"/>
</dbReference>
<evidence type="ECO:0000259" key="1">
    <source>
        <dbReference type="PROSITE" id="PS51186"/>
    </source>
</evidence>
<evidence type="ECO:0000313" key="2">
    <source>
        <dbReference type="EMBL" id="NVD26440.1"/>
    </source>
</evidence>
<proteinExistence type="predicted"/>
<dbReference type="EMBL" id="JABWMH010000001">
    <property type="protein sequence ID" value="NVD26440.1"/>
    <property type="molecule type" value="Genomic_DNA"/>
</dbReference>
<protein>
    <submittedName>
        <fullName evidence="2">GNAT family N-acetyltransferase</fullName>
    </submittedName>
</protein>
<feature type="domain" description="N-acetyltransferase" evidence="1">
    <location>
        <begin position="7"/>
        <end position="170"/>
    </location>
</feature>
<evidence type="ECO:0000313" key="3">
    <source>
        <dbReference type="Proteomes" id="UP000652427"/>
    </source>
</evidence>
<name>A0ABX2MYA9_9SPHN</name>
<comment type="caution">
    <text evidence="2">The sequence shown here is derived from an EMBL/GenBank/DDBJ whole genome shotgun (WGS) entry which is preliminary data.</text>
</comment>
<dbReference type="InterPro" id="IPR016181">
    <property type="entry name" value="Acyl_CoA_acyltransferase"/>
</dbReference>
<dbReference type="RefSeq" id="WP_176278003.1">
    <property type="nucleotide sequence ID" value="NZ_JABWMH010000001.1"/>
</dbReference>
<dbReference type="PANTHER" id="PTHR43792">
    <property type="entry name" value="GNAT FAMILY, PUTATIVE (AFU_ORTHOLOGUE AFUA_3G00765)-RELATED-RELATED"/>
    <property type="match status" value="1"/>
</dbReference>
<dbReference type="InterPro" id="IPR051531">
    <property type="entry name" value="N-acetyltransferase"/>
</dbReference>